<feature type="compositionally biased region" description="Polar residues" evidence="1">
    <location>
        <begin position="364"/>
        <end position="383"/>
    </location>
</feature>
<evidence type="ECO:0000313" key="2">
    <source>
        <dbReference type="EMBL" id="KAA1081441.1"/>
    </source>
</evidence>
<feature type="compositionally biased region" description="Low complexity" evidence="1">
    <location>
        <begin position="167"/>
        <end position="184"/>
    </location>
</feature>
<feature type="region of interest" description="Disordered" evidence="1">
    <location>
        <begin position="165"/>
        <end position="316"/>
    </location>
</feature>
<dbReference type="AlphaFoldDB" id="A0A5B0MWP0"/>
<dbReference type="Proteomes" id="UP000325313">
    <property type="component" value="Unassembled WGS sequence"/>
</dbReference>
<accession>A0A5B0MWP0</accession>
<protein>
    <submittedName>
        <fullName evidence="2">Uncharacterized protein</fullName>
    </submittedName>
</protein>
<feature type="compositionally biased region" description="Low complexity" evidence="1">
    <location>
        <begin position="336"/>
        <end position="347"/>
    </location>
</feature>
<evidence type="ECO:0000256" key="1">
    <source>
        <dbReference type="SAM" id="MobiDB-lite"/>
    </source>
</evidence>
<feature type="compositionally biased region" description="Polar residues" evidence="1">
    <location>
        <begin position="225"/>
        <end position="255"/>
    </location>
</feature>
<feature type="region of interest" description="Disordered" evidence="1">
    <location>
        <begin position="328"/>
        <end position="670"/>
    </location>
</feature>
<dbReference type="EMBL" id="VDEP01000112">
    <property type="protein sequence ID" value="KAA1130168.1"/>
    <property type="molecule type" value="Genomic_DNA"/>
</dbReference>
<sequence>MKNIHRSNMPLPIETPAPKASSIIKRFQQTIDNLDGQPALPLPKPRLSRDPEEIAQNRRSWSVGSGGAPLSVSQVTWTPPASSLLSKSSGTPRSHETDQVNHHQTAGTPNCSPDVINTYSSPQPMMDNKSEPTIPSNLDLPLTPPIHQSPDLSRLADLSQADLAVQTPPTSTSTNKQTSSTTSPRPKLKATISSEVRQVVRSRKQTNITAPTAASLAKVRASDAARSSSQPNGSATRSQSTNTSAGALGSNNLPKTATAPRIPKTAGSPGRPAATKPARKDSDPAHLRDVRVTSVGTPKERPRMESIRASTPAPSTAFKKAVIAKTKVPPLPSFGTTPTANPKTTPNSPTPPVKVTRRVISADPQKSTKPIKSEPTANPTGSTIKPDKRPLQRSRVASVATPISGIKKSPSLKSTAAQPSTARVVSSVASPKLTVTGTSGTTRSPDLSTPKAKTRIAPVKGSSSVKKSPKLPGVSFPESSADQAPNKAAKKTAYASHLPTSFKKRTATQSATDTAPNEESKATETATRDPVTSLVEDTNGPEDVSPSSAEETNRADAVDIGQAADEDSGARVAKSEASPESDESATNSADRAADPSLGEHIDPAAEVVHPKPIEDGEEHSVLEELEGLKLAHHQPLEELQKHHLAGPPEEDESSRPDVDASTTTNTDGEE</sequence>
<organism evidence="2 4">
    <name type="scientific">Puccinia graminis f. sp. tritici</name>
    <dbReference type="NCBI Taxonomy" id="56615"/>
    <lineage>
        <taxon>Eukaryota</taxon>
        <taxon>Fungi</taxon>
        <taxon>Dikarya</taxon>
        <taxon>Basidiomycota</taxon>
        <taxon>Pucciniomycotina</taxon>
        <taxon>Pucciniomycetes</taxon>
        <taxon>Pucciniales</taxon>
        <taxon>Pucciniaceae</taxon>
        <taxon>Puccinia</taxon>
    </lineage>
</organism>
<comment type="caution">
    <text evidence="2">The sequence shown here is derived from an EMBL/GenBank/DDBJ whole genome shotgun (WGS) entry which is preliminary data.</text>
</comment>
<reference evidence="4 5" key="1">
    <citation type="submission" date="2019-05" db="EMBL/GenBank/DDBJ databases">
        <title>Emergence of the Ug99 lineage of the wheat stem rust pathogen through somatic hybridization.</title>
        <authorList>
            <person name="Li F."/>
            <person name="Upadhyaya N.M."/>
            <person name="Sperschneider J."/>
            <person name="Matny O."/>
            <person name="Nguyen-Phuc H."/>
            <person name="Mago R."/>
            <person name="Raley C."/>
            <person name="Miller M.E."/>
            <person name="Silverstein K.A.T."/>
            <person name="Henningsen E."/>
            <person name="Hirsch C.D."/>
            <person name="Visser B."/>
            <person name="Pretorius Z.A."/>
            <person name="Steffenson B.J."/>
            <person name="Schwessinger B."/>
            <person name="Dodds P.N."/>
            <person name="Figueroa M."/>
        </authorList>
    </citation>
    <scope>NUCLEOTIDE SEQUENCE [LARGE SCALE GENOMIC DNA]</scope>
    <source>
        <strain evidence="2">21-0</strain>
        <strain evidence="3 5">Ug99</strain>
    </source>
</reference>
<feature type="compositionally biased region" description="Basic and acidic residues" evidence="1">
    <location>
        <begin position="278"/>
        <end position="291"/>
    </location>
</feature>
<evidence type="ECO:0000313" key="5">
    <source>
        <dbReference type="Proteomes" id="UP000325313"/>
    </source>
</evidence>
<feature type="compositionally biased region" description="Basic and acidic residues" evidence="1">
    <location>
        <begin position="47"/>
        <end position="56"/>
    </location>
</feature>
<feature type="compositionally biased region" description="Low complexity" evidence="1">
    <location>
        <begin position="458"/>
        <end position="475"/>
    </location>
</feature>
<feature type="compositionally biased region" description="Polar residues" evidence="1">
    <location>
        <begin position="507"/>
        <end position="517"/>
    </location>
</feature>
<name>A0A5B0MWP0_PUCGR</name>
<keyword evidence="4" id="KW-1185">Reference proteome</keyword>
<evidence type="ECO:0000313" key="3">
    <source>
        <dbReference type="EMBL" id="KAA1130168.1"/>
    </source>
</evidence>
<dbReference type="OrthoDB" id="2502408at2759"/>
<feature type="compositionally biased region" description="Basic and acidic residues" evidence="1">
    <location>
        <begin position="591"/>
        <end position="641"/>
    </location>
</feature>
<feature type="region of interest" description="Disordered" evidence="1">
    <location>
        <begin position="34"/>
        <end position="151"/>
    </location>
</feature>
<evidence type="ECO:0000313" key="4">
    <source>
        <dbReference type="Proteomes" id="UP000324748"/>
    </source>
</evidence>
<dbReference type="Proteomes" id="UP000324748">
    <property type="component" value="Unassembled WGS sequence"/>
</dbReference>
<feature type="compositionally biased region" description="Polar residues" evidence="1">
    <location>
        <begin position="71"/>
        <end position="92"/>
    </location>
</feature>
<proteinExistence type="predicted"/>
<feature type="compositionally biased region" description="Polar residues" evidence="1">
    <location>
        <begin position="660"/>
        <end position="670"/>
    </location>
</feature>
<gene>
    <name evidence="2" type="ORF">PGT21_035672</name>
    <name evidence="3" type="ORF">PGTUg99_012044</name>
</gene>
<feature type="region of interest" description="Disordered" evidence="1">
    <location>
        <begin position="1"/>
        <end position="22"/>
    </location>
</feature>
<feature type="compositionally biased region" description="Polar residues" evidence="1">
    <location>
        <begin position="411"/>
        <end position="447"/>
    </location>
</feature>
<feature type="compositionally biased region" description="Polar residues" evidence="1">
    <location>
        <begin position="102"/>
        <end position="123"/>
    </location>
</feature>
<dbReference type="EMBL" id="VSWC01000131">
    <property type="protein sequence ID" value="KAA1081441.1"/>
    <property type="molecule type" value="Genomic_DNA"/>
</dbReference>